<sequence length="288" mass="31850">MGVFDGSTQFDFVDSPVASGETSSFNISAFSNHSKRWDGSPAMGQEYAKARNKGCTLWSMMNSDDAAAGQMFTPPRTSAHSDYLQLEDLTKWAYVTKTAKSGPKCEMGNSKDMYGLETILRAKGISIDKRDWKCVKITHGDSTADIDSQTYTNPRTGKIARRLLAAALEDMPGGPVDKTLQPYPWVWWRPDEHPGGLVLGSPNGVGVGFMLVQHKVELGNRRVRKIEAFLADTAANLLYTGGSKTRPKMRQLREWSFWKPCTDAVGLKGLVLSSLYLRASYIYAMPFG</sequence>
<evidence type="ECO:0000313" key="1">
    <source>
        <dbReference type="EMBL" id="KAF2995710.1"/>
    </source>
</evidence>
<proteinExistence type="predicted"/>
<dbReference type="Proteomes" id="UP000801428">
    <property type="component" value="Unassembled WGS sequence"/>
</dbReference>
<name>A0A9P4T5T0_CURKU</name>
<reference evidence="1" key="1">
    <citation type="submission" date="2019-04" db="EMBL/GenBank/DDBJ databases">
        <title>Sequencing of skin fungus with MAO and IRED activity.</title>
        <authorList>
            <person name="Marsaioli A.J."/>
            <person name="Bonatto J.M.C."/>
            <person name="Reis Junior O."/>
        </authorList>
    </citation>
    <scope>NUCLEOTIDE SEQUENCE</scope>
    <source>
        <strain evidence="1">30M1</strain>
    </source>
</reference>
<dbReference type="OrthoDB" id="5337308at2759"/>
<comment type="caution">
    <text evidence="1">The sequence shown here is derived from an EMBL/GenBank/DDBJ whole genome shotgun (WGS) entry which is preliminary data.</text>
</comment>
<dbReference type="AlphaFoldDB" id="A0A9P4T5T0"/>
<accession>A0A9P4T5T0</accession>
<protein>
    <submittedName>
        <fullName evidence="1">Uncharacterized protein</fullName>
    </submittedName>
</protein>
<evidence type="ECO:0000313" key="2">
    <source>
        <dbReference type="Proteomes" id="UP000801428"/>
    </source>
</evidence>
<keyword evidence="2" id="KW-1185">Reference proteome</keyword>
<gene>
    <name evidence="1" type="ORF">E8E13_004176</name>
</gene>
<dbReference type="EMBL" id="SWKU01000031">
    <property type="protein sequence ID" value="KAF2995710.1"/>
    <property type="molecule type" value="Genomic_DNA"/>
</dbReference>
<organism evidence="1 2">
    <name type="scientific">Curvularia kusanoi</name>
    <name type="common">Cochliobolus kusanoi</name>
    <dbReference type="NCBI Taxonomy" id="90978"/>
    <lineage>
        <taxon>Eukaryota</taxon>
        <taxon>Fungi</taxon>
        <taxon>Dikarya</taxon>
        <taxon>Ascomycota</taxon>
        <taxon>Pezizomycotina</taxon>
        <taxon>Dothideomycetes</taxon>
        <taxon>Pleosporomycetidae</taxon>
        <taxon>Pleosporales</taxon>
        <taxon>Pleosporineae</taxon>
        <taxon>Pleosporaceae</taxon>
        <taxon>Curvularia</taxon>
    </lineage>
</organism>